<evidence type="ECO:0000313" key="1">
    <source>
        <dbReference type="EMBL" id="KAJ6219766.1"/>
    </source>
</evidence>
<protein>
    <submittedName>
        <fullName evidence="1">Uncharacterized protein</fullName>
    </submittedName>
</protein>
<comment type="caution">
    <text evidence="1">The sequence shown here is derived from an EMBL/GenBank/DDBJ whole genome shotgun (WGS) entry which is preliminary data.</text>
</comment>
<reference evidence="1" key="1">
    <citation type="submission" date="2022-12" db="EMBL/GenBank/DDBJ databases">
        <title>Genome assemblies of Blomia tropicalis.</title>
        <authorList>
            <person name="Cui Y."/>
        </authorList>
    </citation>
    <scope>NUCLEOTIDE SEQUENCE</scope>
    <source>
        <tissue evidence="1">Adult mites</tissue>
    </source>
</reference>
<name>A0A9Q0M5H6_BLOTA</name>
<dbReference type="EMBL" id="JAPWDV010000002">
    <property type="protein sequence ID" value="KAJ6219766.1"/>
    <property type="molecule type" value="Genomic_DNA"/>
</dbReference>
<gene>
    <name evidence="1" type="ORF">RDWZM_005578</name>
</gene>
<keyword evidence="2" id="KW-1185">Reference proteome</keyword>
<evidence type="ECO:0000313" key="2">
    <source>
        <dbReference type="Proteomes" id="UP001142055"/>
    </source>
</evidence>
<dbReference type="Proteomes" id="UP001142055">
    <property type="component" value="Chromosome 2"/>
</dbReference>
<accession>A0A9Q0M5H6</accession>
<dbReference type="AlphaFoldDB" id="A0A9Q0M5H6"/>
<sequence>MMMMLMMVDRDVTHEHDMIIVFGAAPLINGYTISQSQSAINGIKNGVMREPKSKTVLGIDRFRCETREISGRDKDCEIATRENGAVGGRNDVIHVLIVRTNASGTIRAKREKARERARCSMVISVGEDAKRIRGKDHFGGDGHDLIELIECANERIREANISRDSFIDGGKTGRYGKFAFQNRHLHSVPIIIKTRVKD</sequence>
<proteinExistence type="predicted"/>
<organism evidence="1 2">
    <name type="scientific">Blomia tropicalis</name>
    <name type="common">Mite</name>
    <dbReference type="NCBI Taxonomy" id="40697"/>
    <lineage>
        <taxon>Eukaryota</taxon>
        <taxon>Metazoa</taxon>
        <taxon>Ecdysozoa</taxon>
        <taxon>Arthropoda</taxon>
        <taxon>Chelicerata</taxon>
        <taxon>Arachnida</taxon>
        <taxon>Acari</taxon>
        <taxon>Acariformes</taxon>
        <taxon>Sarcoptiformes</taxon>
        <taxon>Astigmata</taxon>
        <taxon>Glycyphagoidea</taxon>
        <taxon>Echimyopodidae</taxon>
        <taxon>Blomia</taxon>
    </lineage>
</organism>